<dbReference type="NCBIfam" id="TIGR00675">
    <property type="entry name" value="dcm"/>
    <property type="match status" value="1"/>
</dbReference>
<dbReference type="PATRIC" id="fig|1316930.3.peg.395"/>
<dbReference type="InterPro" id="IPR029063">
    <property type="entry name" value="SAM-dependent_MTases_sf"/>
</dbReference>
<dbReference type="PANTHER" id="PTHR46098">
    <property type="entry name" value="TRNA (CYTOSINE(38)-C(5))-METHYLTRANSFERASE"/>
    <property type="match status" value="1"/>
</dbReference>
<gene>
    <name evidence="8" type="ORF">K668_01925</name>
</gene>
<dbReference type="GO" id="GO:0003886">
    <property type="term" value="F:DNA (cytosine-5-)-methyltransferase activity"/>
    <property type="evidence" value="ECO:0007669"/>
    <property type="project" value="UniProtKB-EC"/>
</dbReference>
<organism evidence="8 9">
    <name type="scientific">Mycoplasmopsis bovis CQ-W70</name>
    <dbReference type="NCBI Taxonomy" id="1316930"/>
    <lineage>
        <taxon>Bacteria</taxon>
        <taxon>Bacillati</taxon>
        <taxon>Mycoplasmatota</taxon>
        <taxon>Mycoplasmoidales</taxon>
        <taxon>Metamycoplasmataceae</taxon>
        <taxon>Mycoplasmopsis</taxon>
    </lineage>
</organism>
<dbReference type="PRINTS" id="PR00105">
    <property type="entry name" value="C5METTRFRASE"/>
</dbReference>
<dbReference type="GO" id="GO:0032259">
    <property type="term" value="P:methylation"/>
    <property type="evidence" value="ECO:0007669"/>
    <property type="project" value="UniProtKB-KW"/>
</dbReference>
<reference evidence="8 9" key="1">
    <citation type="submission" date="2013-04" db="EMBL/GenBank/DDBJ databases">
        <authorList>
            <person name="Lin L."/>
            <person name="Zeng Z."/>
            <person name="Xie J."/>
            <person name="Luo L."/>
            <person name="Yang Z."/>
            <person name="Liang W."/>
            <person name="Lin H."/>
            <person name="Dong C."/>
            <person name="Sun Y."/>
        </authorList>
    </citation>
    <scope>NUCLEOTIDE SEQUENCE [LARGE SCALE GENOMIC DNA]</scope>
    <source>
        <strain evidence="8 9">CQ-W70</strain>
    </source>
</reference>
<sequence>MYKVCSLFAGVGGIDLGFEQTGKFKTIWANEFDKNALLTYKSNFSTFVSDVDIRKVNVNDIPDVDIILSGFPCTSFSIAGYRKGFEDEKSGDLFFETLRVIVSKQPKAFLLENVKNLVGHDNGKTFKIIKQSLEANGYFIKFAILNAKDYGDIPQNRERIYIVGFKDKHSHDAFSFPLPVKLRTSINDCLEVNVDDDSFYYSADKNVFYSELAIEIKNSNSIYQWRRKYVRENKNGVCPTLTANMGTGGHNVPLILTKKGIRKLTPRECFNFQGFPSSFKLPNIVKSQLYKQAGNSVVVPVIRRIAEKIFVALDK</sequence>
<evidence type="ECO:0000256" key="7">
    <source>
        <dbReference type="RuleBase" id="RU000417"/>
    </source>
</evidence>
<dbReference type="KEGG" id="mbq:K668_01925"/>
<feature type="active site" evidence="5">
    <location>
        <position position="73"/>
    </location>
</feature>
<evidence type="ECO:0000256" key="1">
    <source>
        <dbReference type="ARBA" id="ARBA00022603"/>
    </source>
</evidence>
<accession>A0A059Y419</accession>
<evidence type="ECO:0000256" key="3">
    <source>
        <dbReference type="ARBA" id="ARBA00022691"/>
    </source>
</evidence>
<dbReference type="PROSITE" id="PS00094">
    <property type="entry name" value="C5_MTASE_1"/>
    <property type="match status" value="1"/>
</dbReference>
<keyword evidence="1 5" id="KW-0489">Methyltransferase</keyword>
<keyword evidence="3 5" id="KW-0949">S-adenosyl-L-methionine</keyword>
<dbReference type="Gene3D" id="3.90.120.10">
    <property type="entry name" value="DNA Methylase, subunit A, domain 2"/>
    <property type="match status" value="1"/>
</dbReference>
<evidence type="ECO:0000256" key="4">
    <source>
        <dbReference type="ARBA" id="ARBA00022747"/>
    </source>
</evidence>
<proteinExistence type="inferred from homology"/>
<dbReference type="EC" id="2.1.1.37" evidence="7"/>
<comment type="similarity">
    <text evidence="5 6">Belongs to the class I-like SAM-binding methyltransferase superfamily. C5-methyltransferase family.</text>
</comment>
<comment type="catalytic activity">
    <reaction evidence="7">
        <text>a 2'-deoxycytidine in DNA + S-adenosyl-L-methionine = a 5-methyl-2'-deoxycytidine in DNA + S-adenosyl-L-homocysteine + H(+)</text>
        <dbReference type="Rhea" id="RHEA:13681"/>
        <dbReference type="Rhea" id="RHEA-COMP:11369"/>
        <dbReference type="Rhea" id="RHEA-COMP:11370"/>
        <dbReference type="ChEBI" id="CHEBI:15378"/>
        <dbReference type="ChEBI" id="CHEBI:57856"/>
        <dbReference type="ChEBI" id="CHEBI:59789"/>
        <dbReference type="ChEBI" id="CHEBI:85452"/>
        <dbReference type="ChEBI" id="CHEBI:85454"/>
        <dbReference type="EC" id="2.1.1.37"/>
    </reaction>
</comment>
<dbReference type="RefSeq" id="WP_013954788.1">
    <property type="nucleotide sequence ID" value="NZ_CP005933.1"/>
</dbReference>
<dbReference type="InterPro" id="IPR050750">
    <property type="entry name" value="C5-MTase"/>
</dbReference>
<dbReference type="Gene3D" id="3.40.50.150">
    <property type="entry name" value="Vaccinia Virus protein VP39"/>
    <property type="match status" value="1"/>
</dbReference>
<dbReference type="PROSITE" id="PS51679">
    <property type="entry name" value="SAM_MT_C5"/>
    <property type="match status" value="1"/>
</dbReference>
<dbReference type="InterPro" id="IPR001525">
    <property type="entry name" value="C5_MeTfrase"/>
</dbReference>
<dbReference type="SMR" id="A0A059Y419"/>
<dbReference type="REBASE" id="87568">
    <property type="entry name" value="M.Mbo70ORF1925P"/>
</dbReference>
<dbReference type="AlphaFoldDB" id="A0A059Y419"/>
<evidence type="ECO:0000313" key="8">
    <source>
        <dbReference type="EMBL" id="AIA33963.1"/>
    </source>
</evidence>
<dbReference type="CDD" id="cd00315">
    <property type="entry name" value="Cyt_C5_DNA_methylase"/>
    <property type="match status" value="1"/>
</dbReference>
<name>A0A059Y419_MYCBV</name>
<dbReference type="InterPro" id="IPR031303">
    <property type="entry name" value="C5_meth_CS"/>
</dbReference>
<dbReference type="InterPro" id="IPR018117">
    <property type="entry name" value="C5_DNA_meth_AS"/>
</dbReference>
<evidence type="ECO:0000256" key="5">
    <source>
        <dbReference type="PROSITE-ProRule" id="PRU01016"/>
    </source>
</evidence>
<dbReference type="HOGENOM" id="CLU_006958_0_1_14"/>
<keyword evidence="4" id="KW-0680">Restriction system</keyword>
<dbReference type="GO" id="GO:0009307">
    <property type="term" value="P:DNA restriction-modification system"/>
    <property type="evidence" value="ECO:0007669"/>
    <property type="project" value="UniProtKB-KW"/>
</dbReference>
<evidence type="ECO:0000256" key="6">
    <source>
        <dbReference type="RuleBase" id="RU000416"/>
    </source>
</evidence>
<dbReference type="EMBL" id="CP005933">
    <property type="protein sequence ID" value="AIA33963.1"/>
    <property type="molecule type" value="Genomic_DNA"/>
</dbReference>
<dbReference type="Pfam" id="PF00145">
    <property type="entry name" value="DNA_methylase"/>
    <property type="match status" value="1"/>
</dbReference>
<keyword evidence="2 5" id="KW-0808">Transferase</keyword>
<dbReference type="Proteomes" id="UP000027182">
    <property type="component" value="Chromosome"/>
</dbReference>
<protein>
    <recommendedName>
        <fullName evidence="7">Cytosine-specific methyltransferase</fullName>
        <ecNumber evidence="7">2.1.1.37</ecNumber>
    </recommendedName>
</protein>
<evidence type="ECO:0000256" key="2">
    <source>
        <dbReference type="ARBA" id="ARBA00022679"/>
    </source>
</evidence>
<dbReference type="PROSITE" id="PS00095">
    <property type="entry name" value="C5_MTASE_2"/>
    <property type="match status" value="1"/>
</dbReference>
<dbReference type="SUPFAM" id="SSF53335">
    <property type="entry name" value="S-adenosyl-L-methionine-dependent methyltransferases"/>
    <property type="match status" value="1"/>
</dbReference>
<dbReference type="PANTHER" id="PTHR46098:SF1">
    <property type="entry name" value="TRNA (CYTOSINE(38)-C(5))-METHYLTRANSFERASE"/>
    <property type="match status" value="1"/>
</dbReference>
<evidence type="ECO:0000313" key="9">
    <source>
        <dbReference type="Proteomes" id="UP000027182"/>
    </source>
</evidence>